<name>A0ABQ6IM41_9MICO</name>
<reference evidence="9" key="1">
    <citation type="journal article" date="2019" name="Int. J. Syst. Evol. Microbiol.">
        <title>The Global Catalogue of Microorganisms (GCM) 10K type strain sequencing project: providing services to taxonomists for standard genome sequencing and annotation.</title>
        <authorList>
            <consortium name="The Broad Institute Genomics Platform"/>
            <consortium name="The Broad Institute Genome Sequencing Center for Infectious Disease"/>
            <person name="Wu L."/>
            <person name="Ma J."/>
        </authorList>
    </citation>
    <scope>NUCLEOTIDE SEQUENCE [LARGE SCALE GENOMIC DNA]</scope>
    <source>
        <strain evidence="9">NBRC 113072</strain>
    </source>
</reference>
<comment type="similarity">
    <text evidence="2">Belongs to the transglycosylase Slt family.</text>
</comment>
<feature type="compositionally biased region" description="Low complexity" evidence="6">
    <location>
        <begin position="218"/>
        <end position="235"/>
    </location>
</feature>
<dbReference type="InterPro" id="IPR008258">
    <property type="entry name" value="Transglycosylase_SLT_dom_1"/>
</dbReference>
<evidence type="ECO:0000259" key="7">
    <source>
        <dbReference type="PROSITE" id="PS51935"/>
    </source>
</evidence>
<dbReference type="PANTHER" id="PTHR47053">
    <property type="entry name" value="MUREIN DD-ENDOPEPTIDASE MEPH-RELATED"/>
    <property type="match status" value="1"/>
</dbReference>
<accession>A0ABQ6IM41</accession>
<gene>
    <name evidence="8" type="ORF">GCM10025883_03120</name>
</gene>
<evidence type="ECO:0000256" key="5">
    <source>
        <dbReference type="ARBA" id="ARBA00022807"/>
    </source>
</evidence>
<keyword evidence="4" id="KW-0378">Hydrolase</keyword>
<dbReference type="InterPro" id="IPR023346">
    <property type="entry name" value="Lysozyme-like_dom_sf"/>
</dbReference>
<dbReference type="Gene3D" id="3.90.1720.10">
    <property type="entry name" value="endopeptidase domain like (from Nostoc punctiforme)"/>
    <property type="match status" value="1"/>
</dbReference>
<dbReference type="SUPFAM" id="SSF53955">
    <property type="entry name" value="Lysozyme-like"/>
    <property type="match status" value="1"/>
</dbReference>
<organism evidence="8 9">
    <name type="scientific">Mobilicoccus caccae</name>
    <dbReference type="NCBI Taxonomy" id="1859295"/>
    <lineage>
        <taxon>Bacteria</taxon>
        <taxon>Bacillati</taxon>
        <taxon>Actinomycetota</taxon>
        <taxon>Actinomycetes</taxon>
        <taxon>Micrococcales</taxon>
        <taxon>Dermatophilaceae</taxon>
        <taxon>Mobilicoccus</taxon>
    </lineage>
</organism>
<feature type="domain" description="NlpC/P60" evidence="7">
    <location>
        <begin position="98"/>
        <end position="226"/>
    </location>
</feature>
<protein>
    <recommendedName>
        <fullName evidence="7">NlpC/P60 domain-containing protein</fullName>
    </recommendedName>
</protein>
<evidence type="ECO:0000256" key="4">
    <source>
        <dbReference type="ARBA" id="ARBA00022801"/>
    </source>
</evidence>
<proteinExistence type="inferred from homology"/>
<dbReference type="PROSITE" id="PS51935">
    <property type="entry name" value="NLPC_P60"/>
    <property type="match status" value="1"/>
</dbReference>
<keyword evidence="9" id="KW-1185">Reference proteome</keyword>
<sequence>MTIEASGLAAAQSRVAQIQSLFGPKAAPATATATSATATNGSFGDAMTRARSQSATAQPSADAATSHAQNAPTAAGRSSAGAAATRAESAPATSSGGLKDADAVLATAKKYLGIPYKWGGTNPKVGLDCSGFVQLVFKQHGISLPRVSRDQARQGSKVESLAQAKPGDLVAFNSPVSHIGIYVGDGKMIHAPRTGDVVKISNVHKNITAIRRVLPEEAPGATAQPASTTPAATSPLPAPGVDTAKLATTLRNAAMSTAVNGADTATWQEAVAAAVSQSLVGSDVENPQAAVQAAIAGLGSSAAEVVAAASMGPTATSAVTRRAGGLAPDAVGTTALNQAPSRFRELFEAAERKYGVPATLLAAVAKQESNFKPNAVSRAGAQGLMQIMPGTARGLGVTNAFDPAQAVDGAAKLLRSHLRTFGSTELALAAYNAGPGAVRKYDGIPPFRETQNYVRKIMAGLQGMAA</sequence>
<feature type="region of interest" description="Disordered" evidence="6">
    <location>
        <begin position="33"/>
        <end position="97"/>
    </location>
</feature>
<dbReference type="SUPFAM" id="SSF54001">
    <property type="entry name" value="Cysteine proteinases"/>
    <property type="match status" value="1"/>
</dbReference>
<dbReference type="EMBL" id="BSUO01000001">
    <property type="protein sequence ID" value="GMA38267.1"/>
    <property type="molecule type" value="Genomic_DNA"/>
</dbReference>
<evidence type="ECO:0000256" key="1">
    <source>
        <dbReference type="ARBA" id="ARBA00007074"/>
    </source>
</evidence>
<evidence type="ECO:0000313" key="8">
    <source>
        <dbReference type="EMBL" id="GMA38267.1"/>
    </source>
</evidence>
<feature type="compositionally biased region" description="Low complexity" evidence="6">
    <location>
        <begin position="71"/>
        <end position="95"/>
    </location>
</feature>
<evidence type="ECO:0000313" key="9">
    <source>
        <dbReference type="Proteomes" id="UP001157126"/>
    </source>
</evidence>
<dbReference type="InterPro" id="IPR051202">
    <property type="entry name" value="Peptidase_C40"/>
</dbReference>
<dbReference type="InterPro" id="IPR038765">
    <property type="entry name" value="Papain-like_cys_pep_sf"/>
</dbReference>
<feature type="compositionally biased region" description="Polar residues" evidence="6">
    <location>
        <begin position="50"/>
        <end position="59"/>
    </location>
</feature>
<dbReference type="Gene3D" id="1.10.530.10">
    <property type="match status" value="1"/>
</dbReference>
<comment type="similarity">
    <text evidence="1">Belongs to the peptidase C40 family.</text>
</comment>
<dbReference type="CDD" id="cd00254">
    <property type="entry name" value="LT-like"/>
    <property type="match status" value="1"/>
</dbReference>
<dbReference type="RefSeq" id="WP_284302354.1">
    <property type="nucleotide sequence ID" value="NZ_BSUO01000001.1"/>
</dbReference>
<dbReference type="Pfam" id="PF00877">
    <property type="entry name" value="NLPC_P60"/>
    <property type="match status" value="1"/>
</dbReference>
<keyword evidence="5" id="KW-0788">Thiol protease</keyword>
<evidence type="ECO:0000256" key="2">
    <source>
        <dbReference type="ARBA" id="ARBA00007734"/>
    </source>
</evidence>
<feature type="region of interest" description="Disordered" evidence="6">
    <location>
        <begin position="218"/>
        <end position="239"/>
    </location>
</feature>
<comment type="caution">
    <text evidence="8">The sequence shown here is derived from an EMBL/GenBank/DDBJ whole genome shotgun (WGS) entry which is preliminary data.</text>
</comment>
<dbReference type="InterPro" id="IPR000064">
    <property type="entry name" value="NLP_P60_dom"/>
</dbReference>
<dbReference type="Proteomes" id="UP001157126">
    <property type="component" value="Unassembled WGS sequence"/>
</dbReference>
<evidence type="ECO:0000256" key="6">
    <source>
        <dbReference type="SAM" id="MobiDB-lite"/>
    </source>
</evidence>
<dbReference type="Pfam" id="PF01464">
    <property type="entry name" value="SLT"/>
    <property type="match status" value="1"/>
</dbReference>
<dbReference type="InterPro" id="IPR000189">
    <property type="entry name" value="Transglyc_AS"/>
</dbReference>
<dbReference type="PROSITE" id="PS00922">
    <property type="entry name" value="TRANSGLYCOSYLASE"/>
    <property type="match status" value="1"/>
</dbReference>
<evidence type="ECO:0000256" key="3">
    <source>
        <dbReference type="ARBA" id="ARBA00022670"/>
    </source>
</evidence>
<dbReference type="PANTHER" id="PTHR47053:SF1">
    <property type="entry name" value="MUREIN DD-ENDOPEPTIDASE MEPH-RELATED"/>
    <property type="match status" value="1"/>
</dbReference>
<keyword evidence="3" id="KW-0645">Protease</keyword>